<keyword evidence="1" id="KW-0489">Methyltransferase</keyword>
<dbReference type="AlphaFoldDB" id="A0A8E2LFG9"/>
<keyword evidence="1" id="KW-0808">Transferase</keyword>
<reference evidence="1 2" key="1">
    <citation type="submission" date="2017-01" db="EMBL/GenBank/DDBJ databases">
        <title>Draft genome sequence of Bacillus oleronius.</title>
        <authorList>
            <person name="Allam M."/>
        </authorList>
    </citation>
    <scope>NUCLEOTIDE SEQUENCE [LARGE SCALE GENOMIC DNA]</scope>
    <source>
        <strain evidence="1 2">DSM 9356</strain>
    </source>
</reference>
<organism evidence="1 2">
    <name type="scientific">Heyndrickxia oleronia</name>
    <dbReference type="NCBI Taxonomy" id="38875"/>
    <lineage>
        <taxon>Bacteria</taxon>
        <taxon>Bacillati</taxon>
        <taxon>Bacillota</taxon>
        <taxon>Bacilli</taxon>
        <taxon>Bacillales</taxon>
        <taxon>Bacillaceae</taxon>
        <taxon>Heyndrickxia</taxon>
    </lineage>
</organism>
<dbReference type="RefSeq" id="WP_058002162.1">
    <property type="nucleotide sequence ID" value="NZ_BOQX01000002.1"/>
</dbReference>
<dbReference type="EMBL" id="MTLA01000133">
    <property type="protein sequence ID" value="OOP68154.1"/>
    <property type="molecule type" value="Genomic_DNA"/>
</dbReference>
<dbReference type="GeneID" id="79867184"/>
<sequence>MKLLQNVINYKINMITGDELLKYAKQFNVQLSKSNAHKIAAYLRGKQVNIFDDAERTKLIKAVAKITGPETAKEINRIFIQFTK</sequence>
<keyword evidence="2" id="KW-1185">Reference proteome</keyword>
<dbReference type="Proteomes" id="UP000189761">
    <property type="component" value="Unassembled WGS sequence"/>
</dbReference>
<dbReference type="Pfam" id="PF11116">
    <property type="entry name" value="DUF2624"/>
    <property type="match status" value="1"/>
</dbReference>
<evidence type="ECO:0000313" key="2">
    <source>
        <dbReference type="Proteomes" id="UP000189761"/>
    </source>
</evidence>
<proteinExistence type="predicted"/>
<dbReference type="GO" id="GO:0032259">
    <property type="term" value="P:methylation"/>
    <property type="evidence" value="ECO:0007669"/>
    <property type="project" value="UniProtKB-KW"/>
</dbReference>
<evidence type="ECO:0000313" key="1">
    <source>
        <dbReference type="EMBL" id="OOP68154.1"/>
    </source>
</evidence>
<name>A0A8E2LFG9_9BACI</name>
<protein>
    <submittedName>
        <fullName evidence="1">tRNA methyltransferase</fullName>
    </submittedName>
</protein>
<accession>A0A8E2LFG9</accession>
<comment type="caution">
    <text evidence="1">The sequence shown here is derived from an EMBL/GenBank/DDBJ whole genome shotgun (WGS) entry which is preliminary data.</text>
</comment>
<dbReference type="GO" id="GO:0008168">
    <property type="term" value="F:methyltransferase activity"/>
    <property type="evidence" value="ECO:0007669"/>
    <property type="project" value="UniProtKB-KW"/>
</dbReference>
<gene>
    <name evidence="1" type="ORF">BWZ43_12065</name>
</gene>
<dbReference type="InterPro" id="IPR020277">
    <property type="entry name" value="DUF2624"/>
</dbReference>